<dbReference type="EMBL" id="CABDVL010000003">
    <property type="protein sequence ID" value="VTM57484.1"/>
    <property type="molecule type" value="Genomic_DNA"/>
</dbReference>
<keyword evidence="1" id="KW-0812">Transmembrane</keyword>
<evidence type="ECO:0000256" key="1">
    <source>
        <dbReference type="SAM" id="Phobius"/>
    </source>
</evidence>
<dbReference type="RefSeq" id="WP_153944120.1">
    <property type="nucleotide sequence ID" value="NZ_CAAGUV010000002.1"/>
</dbReference>
<feature type="transmembrane region" description="Helical" evidence="1">
    <location>
        <begin position="6"/>
        <end position="24"/>
    </location>
</feature>
<evidence type="ECO:0000313" key="2">
    <source>
        <dbReference type="EMBL" id="MRL34120.1"/>
    </source>
</evidence>
<dbReference type="AlphaFoldDB" id="A0A4P0YAU9"/>
<protein>
    <submittedName>
        <fullName evidence="3">Uncharacterized protein</fullName>
    </submittedName>
</protein>
<gene>
    <name evidence="2" type="ORF">GJJ18_01615</name>
    <name evidence="3" type="ORF">NCTC9183_04963</name>
</gene>
<evidence type="ECO:0000313" key="3">
    <source>
        <dbReference type="EMBL" id="VTM57484.1"/>
    </source>
</evidence>
<dbReference type="EMBL" id="WJWF01000001">
    <property type="protein sequence ID" value="MRL34120.1"/>
    <property type="molecule type" value="Genomic_DNA"/>
</dbReference>
<keyword evidence="1" id="KW-0472">Membrane</keyword>
<reference evidence="3" key="1">
    <citation type="submission" date="2019-04" db="EMBL/GenBank/DDBJ databases">
        <authorList>
            <consortium name="Pathogen Informatics"/>
        </authorList>
    </citation>
    <scope>NUCLEOTIDE SEQUENCE</scope>
    <source>
        <strain evidence="3">NCTC9183</strain>
    </source>
</reference>
<sequence length="56" mass="6280">MRLSIETVSAIVTLGLIPVIKFFMKWNQANKEKAHKQAIAEAVADALKEKKDDDKP</sequence>
<proteinExistence type="predicted"/>
<keyword evidence="1" id="KW-1133">Transmembrane helix</keyword>
<dbReference type="Proteomes" id="UP000507695">
    <property type="component" value="Unassembled WGS sequence"/>
</dbReference>
<reference evidence="2" key="2">
    <citation type="submission" date="2019-10" db="EMBL/GenBank/DDBJ databases">
        <title>Molecular typing, antibiotic resistance determination and virulence profiling for 36 multidrug-resistant clinical Klebsiella pneumoniae isolates using second- and third-generation sequencing.</title>
        <authorList>
            <person name="Shelenkov A."/>
            <person name="Mikhaylova Y."/>
            <person name="Yanushevich Y."/>
            <person name="Samoilov A."/>
            <person name="Petrova L."/>
            <person name="Fomina V."/>
            <person name="Gusarov V."/>
            <person name="Zamyatin M."/>
            <person name="Shagin D."/>
        </authorList>
    </citation>
    <scope>NUCLEOTIDE SEQUENCE [LARGE SCALE GENOMIC DNA]</scope>
    <source>
        <strain evidence="2">CriePir115</strain>
    </source>
</reference>
<name>A0A4P0YAU9_KLEPN</name>
<organism evidence="3">
    <name type="scientific">Klebsiella pneumoniae</name>
    <dbReference type="NCBI Taxonomy" id="573"/>
    <lineage>
        <taxon>Bacteria</taxon>
        <taxon>Pseudomonadati</taxon>
        <taxon>Pseudomonadota</taxon>
        <taxon>Gammaproteobacteria</taxon>
        <taxon>Enterobacterales</taxon>
        <taxon>Enterobacteriaceae</taxon>
        <taxon>Klebsiella/Raoultella group</taxon>
        <taxon>Klebsiella</taxon>
        <taxon>Klebsiella pneumoniae complex</taxon>
    </lineage>
</organism>
<accession>A0A4P0YAU9</accession>